<dbReference type="EMBL" id="BNDW01000004">
    <property type="protein sequence ID" value="GHI19175.1"/>
    <property type="molecule type" value="Genomic_DNA"/>
</dbReference>
<keyword evidence="2" id="KW-1185">Reference proteome</keyword>
<evidence type="ECO:0000313" key="1">
    <source>
        <dbReference type="EMBL" id="GHI19175.1"/>
    </source>
</evidence>
<gene>
    <name evidence="1" type="ORF">Shyd_05460</name>
</gene>
<name>A0ABQ3P2E9_9ACTN</name>
<organism evidence="1 2">
    <name type="scientific">Streptomyces hydrogenans</name>
    <dbReference type="NCBI Taxonomy" id="1873719"/>
    <lineage>
        <taxon>Bacteria</taxon>
        <taxon>Bacillati</taxon>
        <taxon>Actinomycetota</taxon>
        <taxon>Actinomycetes</taxon>
        <taxon>Kitasatosporales</taxon>
        <taxon>Streptomycetaceae</taxon>
        <taxon>Streptomyces</taxon>
    </lineage>
</organism>
<protein>
    <submittedName>
        <fullName evidence="1">Uncharacterized protein</fullName>
    </submittedName>
</protein>
<reference evidence="1" key="1">
    <citation type="submission" date="2024-05" db="EMBL/GenBank/DDBJ databases">
        <title>Whole genome shotgun sequence of Streptomyces hydrogenans NBRC 13475.</title>
        <authorList>
            <person name="Komaki H."/>
            <person name="Tamura T."/>
        </authorList>
    </citation>
    <scope>NUCLEOTIDE SEQUENCE</scope>
    <source>
        <strain evidence="1">NBRC 13475</strain>
    </source>
</reference>
<comment type="caution">
    <text evidence="1">The sequence shown here is derived from an EMBL/GenBank/DDBJ whole genome shotgun (WGS) entry which is preliminary data.</text>
</comment>
<accession>A0ABQ3P2E9</accession>
<dbReference type="RefSeq" id="WP_226651322.1">
    <property type="nucleotide sequence ID" value="NZ_BNBS01000051.1"/>
</dbReference>
<dbReference type="Proteomes" id="UP001052739">
    <property type="component" value="Unassembled WGS sequence"/>
</dbReference>
<sequence length="70" mass="7684">MRRSVWCATEFGRAGTTRFPAAGNTLGYESDVFDLRGALRSGADGVHVRLGSRQDTVWLGALFPQADVRR</sequence>
<evidence type="ECO:0000313" key="2">
    <source>
        <dbReference type="Proteomes" id="UP001052739"/>
    </source>
</evidence>
<proteinExistence type="predicted"/>